<organism evidence="2 3">
    <name type="scientific">Diploscapter pachys</name>
    <dbReference type="NCBI Taxonomy" id="2018661"/>
    <lineage>
        <taxon>Eukaryota</taxon>
        <taxon>Metazoa</taxon>
        <taxon>Ecdysozoa</taxon>
        <taxon>Nematoda</taxon>
        <taxon>Chromadorea</taxon>
        <taxon>Rhabditida</taxon>
        <taxon>Rhabditina</taxon>
        <taxon>Rhabditomorpha</taxon>
        <taxon>Rhabditoidea</taxon>
        <taxon>Rhabditidae</taxon>
        <taxon>Diploscapter</taxon>
    </lineage>
</organism>
<keyword evidence="3" id="KW-1185">Reference proteome</keyword>
<evidence type="ECO:0000313" key="3">
    <source>
        <dbReference type="Proteomes" id="UP000218231"/>
    </source>
</evidence>
<evidence type="ECO:0000256" key="1">
    <source>
        <dbReference type="SAM" id="MobiDB-lite"/>
    </source>
</evidence>
<feature type="compositionally biased region" description="Polar residues" evidence="1">
    <location>
        <begin position="119"/>
        <end position="135"/>
    </location>
</feature>
<dbReference type="Proteomes" id="UP000218231">
    <property type="component" value="Unassembled WGS sequence"/>
</dbReference>
<protein>
    <submittedName>
        <fullName evidence="2">Uncharacterized protein</fullName>
    </submittedName>
</protein>
<evidence type="ECO:0000313" key="2">
    <source>
        <dbReference type="EMBL" id="PAV82290.1"/>
    </source>
</evidence>
<feature type="compositionally biased region" description="Basic and acidic residues" evidence="1">
    <location>
        <begin position="55"/>
        <end position="96"/>
    </location>
</feature>
<sequence>MHNPQGKRSVDITRPRFFKREVDTQMTGHNWEKRDTVTEKPKREVETQTMAHNRGTRDVTIEKPEVKREDEALKTAHSMNKRDIMEDSHRPQREVDTQTTPHNLGKKDTVMARPKRHAGTQNQFSGQKTASPIQG</sequence>
<feature type="compositionally biased region" description="Basic and acidic residues" evidence="1">
    <location>
        <begin position="30"/>
        <end position="46"/>
    </location>
</feature>
<dbReference type="AlphaFoldDB" id="A0A2A2L7Z4"/>
<reference evidence="2 3" key="1">
    <citation type="journal article" date="2017" name="Curr. Biol.">
        <title>Genome architecture and evolution of a unichromosomal asexual nematode.</title>
        <authorList>
            <person name="Fradin H."/>
            <person name="Zegar C."/>
            <person name="Gutwein M."/>
            <person name="Lucas J."/>
            <person name="Kovtun M."/>
            <person name="Corcoran D."/>
            <person name="Baugh L.R."/>
            <person name="Kiontke K."/>
            <person name="Gunsalus K."/>
            <person name="Fitch D.H."/>
            <person name="Piano F."/>
        </authorList>
    </citation>
    <scope>NUCLEOTIDE SEQUENCE [LARGE SCALE GENOMIC DNA]</scope>
    <source>
        <strain evidence="2">PF1309</strain>
    </source>
</reference>
<dbReference type="EMBL" id="LIAE01007071">
    <property type="protein sequence ID" value="PAV82290.1"/>
    <property type="molecule type" value="Genomic_DNA"/>
</dbReference>
<gene>
    <name evidence="2" type="ORF">WR25_03183</name>
</gene>
<feature type="compositionally biased region" description="Basic and acidic residues" evidence="1">
    <location>
        <begin position="8"/>
        <end position="23"/>
    </location>
</feature>
<proteinExistence type="predicted"/>
<feature type="region of interest" description="Disordered" evidence="1">
    <location>
        <begin position="1"/>
        <end position="135"/>
    </location>
</feature>
<name>A0A2A2L7Z4_9BILA</name>
<comment type="caution">
    <text evidence="2">The sequence shown here is derived from an EMBL/GenBank/DDBJ whole genome shotgun (WGS) entry which is preliminary data.</text>
</comment>
<accession>A0A2A2L7Z4</accession>